<dbReference type="GO" id="GO:0016020">
    <property type="term" value="C:membrane"/>
    <property type="evidence" value="ECO:0007669"/>
    <property type="project" value="UniProtKB-SubCell"/>
</dbReference>
<evidence type="ECO:0000313" key="6">
    <source>
        <dbReference type="EMBL" id="RJG23555.1"/>
    </source>
</evidence>
<feature type="transmembrane region" description="Helical" evidence="5">
    <location>
        <begin position="88"/>
        <end position="108"/>
    </location>
</feature>
<feature type="transmembrane region" description="Helical" evidence="5">
    <location>
        <begin position="114"/>
        <end position="137"/>
    </location>
</feature>
<dbReference type="Pfam" id="PF07681">
    <property type="entry name" value="DoxX"/>
    <property type="match status" value="1"/>
</dbReference>
<accession>A0A3A3GLI8</accession>
<evidence type="ECO:0000256" key="3">
    <source>
        <dbReference type="ARBA" id="ARBA00022989"/>
    </source>
</evidence>
<evidence type="ECO:0000256" key="1">
    <source>
        <dbReference type="ARBA" id="ARBA00004141"/>
    </source>
</evidence>
<evidence type="ECO:0000256" key="2">
    <source>
        <dbReference type="ARBA" id="ARBA00022692"/>
    </source>
</evidence>
<dbReference type="PANTHER" id="PTHR39157:SF1">
    <property type="entry name" value="DOXX FAMILY PROTEIN"/>
    <property type="match status" value="1"/>
</dbReference>
<dbReference type="Proteomes" id="UP000266177">
    <property type="component" value="Unassembled WGS sequence"/>
</dbReference>
<dbReference type="OrthoDB" id="26941at2"/>
<proteinExistence type="predicted"/>
<dbReference type="EMBL" id="QYZD01000010">
    <property type="protein sequence ID" value="RJG23555.1"/>
    <property type="molecule type" value="Genomic_DNA"/>
</dbReference>
<protein>
    <submittedName>
        <fullName evidence="6">DoxX family protein</fullName>
    </submittedName>
</protein>
<dbReference type="AlphaFoldDB" id="A0A3A3GLI8"/>
<keyword evidence="2 5" id="KW-0812">Transmembrane</keyword>
<keyword evidence="4 5" id="KW-0472">Membrane</keyword>
<sequence length="168" mass="18297">MMIDFLRRNVWASVLLLVIRIYVGYTWISASIHKLFAGGFDASGFLKSAVAKAGGESPVVQGWWASFLEHVALPHANMFSLMVQWGELLVGIGLILGVLTRTSAFFGIVMNTSFLLSGSISINPVMMLLTMFILVAYTNAGRFGLDRYLLSKLKPARSQSPHSAAPSA</sequence>
<reference evidence="6 7" key="1">
    <citation type="submission" date="2018-09" db="EMBL/GenBank/DDBJ databases">
        <title>Paenibacillus SK2017-BO5.</title>
        <authorList>
            <person name="Piskunova J.V."/>
            <person name="Dubiley S.A."/>
            <person name="Severinov K.V."/>
        </authorList>
    </citation>
    <scope>NUCLEOTIDE SEQUENCE [LARGE SCALE GENOMIC DNA]</scope>
    <source>
        <strain evidence="6 7">BO5</strain>
    </source>
</reference>
<comment type="subcellular location">
    <subcellularLocation>
        <location evidence="1">Membrane</location>
        <topology evidence="1">Multi-pass membrane protein</topology>
    </subcellularLocation>
</comment>
<feature type="transmembrane region" description="Helical" evidence="5">
    <location>
        <begin position="12"/>
        <end position="30"/>
    </location>
</feature>
<keyword evidence="3 5" id="KW-1133">Transmembrane helix</keyword>
<organism evidence="6 7">
    <name type="scientific">Paenibacillus thiaminolyticus</name>
    <name type="common">Bacillus thiaminolyticus</name>
    <dbReference type="NCBI Taxonomy" id="49283"/>
    <lineage>
        <taxon>Bacteria</taxon>
        <taxon>Bacillati</taxon>
        <taxon>Bacillota</taxon>
        <taxon>Bacilli</taxon>
        <taxon>Bacillales</taxon>
        <taxon>Paenibacillaceae</taxon>
        <taxon>Paenibacillus</taxon>
    </lineage>
</organism>
<dbReference type="InterPro" id="IPR032808">
    <property type="entry name" value="DoxX"/>
</dbReference>
<evidence type="ECO:0000256" key="5">
    <source>
        <dbReference type="SAM" id="Phobius"/>
    </source>
</evidence>
<name>A0A3A3GLI8_PANTH</name>
<dbReference type="PANTHER" id="PTHR39157">
    <property type="entry name" value="INTEGRAL MEMBRANE PROTEIN-RELATED"/>
    <property type="match status" value="1"/>
</dbReference>
<comment type="caution">
    <text evidence="6">The sequence shown here is derived from an EMBL/GenBank/DDBJ whole genome shotgun (WGS) entry which is preliminary data.</text>
</comment>
<gene>
    <name evidence="6" type="ORF">DQX05_12960</name>
</gene>
<evidence type="ECO:0000313" key="7">
    <source>
        <dbReference type="Proteomes" id="UP000266177"/>
    </source>
</evidence>
<evidence type="ECO:0000256" key="4">
    <source>
        <dbReference type="ARBA" id="ARBA00023136"/>
    </source>
</evidence>
<dbReference type="RefSeq" id="WP_119794044.1">
    <property type="nucleotide sequence ID" value="NZ_QYZD01000010.1"/>
</dbReference>